<organism evidence="1">
    <name type="scientific">Manihot esculenta</name>
    <name type="common">Cassava</name>
    <name type="synonym">Jatropha manihot</name>
    <dbReference type="NCBI Taxonomy" id="3983"/>
    <lineage>
        <taxon>Eukaryota</taxon>
        <taxon>Viridiplantae</taxon>
        <taxon>Streptophyta</taxon>
        <taxon>Embryophyta</taxon>
        <taxon>Tracheophyta</taxon>
        <taxon>Spermatophyta</taxon>
        <taxon>Magnoliopsida</taxon>
        <taxon>eudicotyledons</taxon>
        <taxon>Gunneridae</taxon>
        <taxon>Pentapetalae</taxon>
        <taxon>rosids</taxon>
        <taxon>fabids</taxon>
        <taxon>Malpighiales</taxon>
        <taxon>Euphorbiaceae</taxon>
        <taxon>Crotonoideae</taxon>
        <taxon>Manihoteae</taxon>
        <taxon>Manihot</taxon>
    </lineage>
</organism>
<proteinExistence type="predicted"/>
<accession>A0A2C9WAZ2</accession>
<reference evidence="1" key="1">
    <citation type="submission" date="2016-02" db="EMBL/GenBank/DDBJ databases">
        <title>WGS assembly of Manihot esculenta.</title>
        <authorList>
            <person name="Bredeson J.V."/>
            <person name="Prochnik S.E."/>
            <person name="Lyons J.B."/>
            <person name="Schmutz J."/>
            <person name="Grimwood J."/>
            <person name="Vrebalov J."/>
            <person name="Bart R.S."/>
            <person name="Amuge T."/>
            <person name="Ferguson M.E."/>
            <person name="Green R."/>
            <person name="Putnam N."/>
            <person name="Stites J."/>
            <person name="Rounsley S."/>
            <person name="Rokhsar D.S."/>
        </authorList>
    </citation>
    <scope>NUCLEOTIDE SEQUENCE [LARGE SCALE GENOMIC DNA]</scope>
    <source>
        <tissue evidence="1">Leaf</tissue>
    </source>
</reference>
<gene>
    <name evidence="1" type="ORF">MANES_02G050300</name>
</gene>
<protein>
    <submittedName>
        <fullName evidence="1">Uncharacterized protein</fullName>
    </submittedName>
</protein>
<sequence>MKGPEIIQTSIFIRHKIVRLGPALSVRPSLVQTIYSQKY</sequence>
<dbReference type="AlphaFoldDB" id="A0A2C9WAZ2"/>
<evidence type="ECO:0000313" key="1">
    <source>
        <dbReference type="EMBL" id="OAY56854.1"/>
    </source>
</evidence>
<name>A0A2C9WAZ2_MANES</name>
<dbReference type="EMBL" id="CM004388">
    <property type="protein sequence ID" value="OAY56854.1"/>
    <property type="molecule type" value="Genomic_DNA"/>
</dbReference>